<keyword evidence="1" id="KW-0732">Signal</keyword>
<accession>A0AA39WJ65</accession>
<feature type="signal peptide" evidence="1">
    <location>
        <begin position="1"/>
        <end position="22"/>
    </location>
</feature>
<name>A0AA39WJ65_9PEZI</name>
<comment type="caution">
    <text evidence="2">The sequence shown here is derived from an EMBL/GenBank/DDBJ whole genome shotgun (WGS) entry which is preliminary data.</text>
</comment>
<sequence length="117" mass="12866">MPATMTPAFFFFLSLALRWHMAGQLSWWEDSAAVCIWRVGDTMFRAVLPTYVDHHDMRTQLKVGRQVAIAIGCSTRLCRLVAKFHEPSGGRCAADLSSTTASAQCGLDQFGADARGL</sequence>
<organism evidence="2 3">
    <name type="scientific">Immersiella caudata</name>
    <dbReference type="NCBI Taxonomy" id="314043"/>
    <lineage>
        <taxon>Eukaryota</taxon>
        <taxon>Fungi</taxon>
        <taxon>Dikarya</taxon>
        <taxon>Ascomycota</taxon>
        <taxon>Pezizomycotina</taxon>
        <taxon>Sordariomycetes</taxon>
        <taxon>Sordariomycetidae</taxon>
        <taxon>Sordariales</taxon>
        <taxon>Lasiosphaeriaceae</taxon>
        <taxon>Immersiella</taxon>
    </lineage>
</organism>
<evidence type="ECO:0008006" key="4">
    <source>
        <dbReference type="Google" id="ProtNLM"/>
    </source>
</evidence>
<protein>
    <recommendedName>
        <fullName evidence="4">Secreted protein</fullName>
    </recommendedName>
</protein>
<gene>
    <name evidence="2" type="ORF">B0T14DRAFT_523075</name>
</gene>
<evidence type="ECO:0000256" key="1">
    <source>
        <dbReference type="SAM" id="SignalP"/>
    </source>
</evidence>
<reference evidence="2" key="1">
    <citation type="submission" date="2023-06" db="EMBL/GenBank/DDBJ databases">
        <title>Genome-scale phylogeny and comparative genomics of the fungal order Sordariales.</title>
        <authorList>
            <consortium name="Lawrence Berkeley National Laboratory"/>
            <person name="Hensen N."/>
            <person name="Bonometti L."/>
            <person name="Westerberg I."/>
            <person name="Brannstrom I.O."/>
            <person name="Guillou S."/>
            <person name="Cros-Aarteil S."/>
            <person name="Calhoun S."/>
            <person name="Haridas S."/>
            <person name="Kuo A."/>
            <person name="Mondo S."/>
            <person name="Pangilinan J."/>
            <person name="Riley R."/>
            <person name="Labutti K."/>
            <person name="Andreopoulos B."/>
            <person name="Lipzen A."/>
            <person name="Chen C."/>
            <person name="Yanf M."/>
            <person name="Daum C."/>
            <person name="Ng V."/>
            <person name="Clum A."/>
            <person name="Steindorff A."/>
            <person name="Ohm R."/>
            <person name="Martin F."/>
            <person name="Silar P."/>
            <person name="Natvig D."/>
            <person name="Lalanne C."/>
            <person name="Gautier V."/>
            <person name="Ament-Velasquez S.L."/>
            <person name="Kruys A."/>
            <person name="Hutchinson M.I."/>
            <person name="Powell A.J."/>
            <person name="Barry K."/>
            <person name="Miller A.N."/>
            <person name="Grigoriev I.V."/>
            <person name="Debuchy R."/>
            <person name="Gladieux P."/>
            <person name="Thoren M.H."/>
            <person name="Johannesson H."/>
        </authorList>
    </citation>
    <scope>NUCLEOTIDE SEQUENCE</scope>
    <source>
        <strain evidence="2">CBS 606.72</strain>
    </source>
</reference>
<keyword evidence="3" id="KW-1185">Reference proteome</keyword>
<evidence type="ECO:0000313" key="3">
    <source>
        <dbReference type="Proteomes" id="UP001175000"/>
    </source>
</evidence>
<proteinExistence type="predicted"/>
<dbReference type="EMBL" id="JAULSU010000005">
    <property type="protein sequence ID" value="KAK0616398.1"/>
    <property type="molecule type" value="Genomic_DNA"/>
</dbReference>
<dbReference type="AlphaFoldDB" id="A0AA39WJ65"/>
<dbReference type="Proteomes" id="UP001175000">
    <property type="component" value="Unassembled WGS sequence"/>
</dbReference>
<evidence type="ECO:0000313" key="2">
    <source>
        <dbReference type="EMBL" id="KAK0616398.1"/>
    </source>
</evidence>
<feature type="chain" id="PRO_5041278500" description="Secreted protein" evidence="1">
    <location>
        <begin position="23"/>
        <end position="117"/>
    </location>
</feature>